<keyword evidence="2" id="KW-1185">Reference proteome</keyword>
<dbReference type="STRING" id="706191.PANA_3413"/>
<reference evidence="1 2" key="1">
    <citation type="journal article" date="2010" name="J. Bacteriol.">
        <title>Genome sequence of Pantoea ananatis LMG20103, the causative agent of Eucalyptus blight and dieback.</title>
        <authorList>
            <person name="De Maayer P."/>
            <person name="Chan W.Y."/>
            <person name="Venter S.N."/>
            <person name="Toth I.K."/>
            <person name="Birch P.R."/>
            <person name="Joubert F."/>
            <person name="Coutinho T.A."/>
        </authorList>
    </citation>
    <scope>NUCLEOTIDE SEQUENCE [LARGE SCALE GENOMIC DNA]</scope>
    <source>
        <strain evidence="1 2">LMG 20103</strain>
    </source>
</reference>
<dbReference type="eggNOG" id="ENOG5032S81">
    <property type="taxonomic scope" value="Bacteria"/>
</dbReference>
<evidence type="ECO:0000313" key="2">
    <source>
        <dbReference type="Proteomes" id="UP000001702"/>
    </source>
</evidence>
<dbReference type="AlphaFoldDB" id="D4GNM5"/>
<dbReference type="InterPro" id="IPR020000">
    <property type="entry name" value="Phage_P2_LysB"/>
</dbReference>
<dbReference type="EMBL" id="CP001875">
    <property type="protein sequence ID" value="ADD78580.1"/>
    <property type="molecule type" value="Genomic_DNA"/>
</dbReference>
<evidence type="ECO:0008006" key="3">
    <source>
        <dbReference type="Google" id="ProtNLM"/>
    </source>
</evidence>
<accession>D4GNM5</accession>
<proteinExistence type="predicted"/>
<gene>
    <name evidence="1" type="ordered locus">PANA_3413</name>
</gene>
<sequence>MVFKRSGMMRLVALAIAILLIALGLTGWRLSVMTHQRDEAQRRVSTLTADVSSRDKALAQLDADIQASRKREAALRLLQNQASAQALHRETIIRRETDANPALRAWSAAALPADVIRLHSRPAFSNARDYLDWLSTRDKLPHSGKQPADAG</sequence>
<organism evidence="1 2">
    <name type="scientific">Pantoea ananatis (strain LMG 20103)</name>
    <dbReference type="NCBI Taxonomy" id="706191"/>
    <lineage>
        <taxon>Bacteria</taxon>
        <taxon>Pseudomonadati</taxon>
        <taxon>Pseudomonadota</taxon>
        <taxon>Gammaproteobacteria</taxon>
        <taxon>Enterobacterales</taxon>
        <taxon>Erwiniaceae</taxon>
        <taxon>Pantoea</taxon>
    </lineage>
</organism>
<dbReference type="Proteomes" id="UP000001702">
    <property type="component" value="Chromosome"/>
</dbReference>
<dbReference type="KEGG" id="pam:PANA_3413"/>
<dbReference type="NCBIfam" id="TIGR03495">
    <property type="entry name" value="phage_LysB"/>
    <property type="match status" value="1"/>
</dbReference>
<evidence type="ECO:0000313" key="1">
    <source>
        <dbReference type="EMBL" id="ADD78580.1"/>
    </source>
</evidence>
<dbReference type="HOGENOM" id="CLU_124367_1_0_6"/>
<name>D4GNM5_PANAM</name>
<protein>
    <recommendedName>
        <fullName evidence="3">LysB</fullName>
    </recommendedName>
</protein>